<feature type="compositionally biased region" description="Low complexity" evidence="1">
    <location>
        <begin position="35"/>
        <end position="49"/>
    </location>
</feature>
<gene>
    <name evidence="4" type="ORF">UFOPK3662_01025</name>
</gene>
<keyword evidence="2" id="KW-0472">Membrane</keyword>
<feature type="transmembrane region" description="Helical" evidence="2">
    <location>
        <begin position="457"/>
        <end position="480"/>
    </location>
</feature>
<dbReference type="AlphaFoldDB" id="A0A6J7I9F9"/>
<feature type="domain" description="DUF7937" evidence="3">
    <location>
        <begin position="126"/>
        <end position="521"/>
    </location>
</feature>
<feature type="transmembrane region" description="Helical" evidence="2">
    <location>
        <begin position="333"/>
        <end position="351"/>
    </location>
</feature>
<evidence type="ECO:0000256" key="2">
    <source>
        <dbReference type="SAM" id="Phobius"/>
    </source>
</evidence>
<sequence length="570" mass="58381">MSDHTAVRPPLEDDGRTVTRPQRVAQPAPQPAPQPFQQQPAPQQQTAPTQPWPAAPQPPVQQQAPQGWPSQPGGPAAYAPPHAPQHGQPHGQPQWGGPSGPVPQAPQRPPRAVPLVNPFLGVPVADFVKDGAAALALLVALGQPWDWSSDANDHWWVVISLLLALVGLGVPYLMASRVVPTFTPQASLVTKLLLAAPLLVSTLVALVMDLTTIGDDETLGGLSPGFEGGLGLAVALGLGGAALMAQPRRHEEATGLLAEQAWRTAGLAAAVAALVVSVATFVAGSIALADSGYVSGATFWTVWIASNLLLPTLFLALPLVALLRGSAGGRRTFAVLAWGVVLVTMVAEPDGSGAVTGSQVEGWATPAGGVWLLGLAGALLLSRPSVRRTQDDEVGGWLATVQVSLATAAALTLGTAVVLLLVMTMLEMFPGVVIALTLMYLGVAVAAGVAASMGTNLAMRVAVSAAAGVAIVLGVVMWVVVASSDAASIAQAQFTTRDVVILFALPALALYALWVPPAVRAQVPRQAPAAAWGPQSHPQQGPGQPWSQQAAQPTGQPPAGQAWGPPPGQG</sequence>
<feature type="compositionally biased region" description="Pro residues" evidence="1">
    <location>
        <begin position="50"/>
        <end position="59"/>
    </location>
</feature>
<feature type="transmembrane region" description="Helical" evidence="2">
    <location>
        <begin position="363"/>
        <end position="382"/>
    </location>
</feature>
<name>A0A6J7I9F9_9ZZZZ</name>
<evidence type="ECO:0000259" key="3">
    <source>
        <dbReference type="Pfam" id="PF25592"/>
    </source>
</evidence>
<proteinExistence type="predicted"/>
<protein>
    <submittedName>
        <fullName evidence="4">Unannotated protein</fullName>
    </submittedName>
</protein>
<dbReference type="Pfam" id="PF25592">
    <property type="entry name" value="DUF7937"/>
    <property type="match status" value="1"/>
</dbReference>
<reference evidence="4" key="1">
    <citation type="submission" date="2020-05" db="EMBL/GenBank/DDBJ databases">
        <authorList>
            <person name="Chiriac C."/>
            <person name="Salcher M."/>
            <person name="Ghai R."/>
            <person name="Kavagutti S V."/>
        </authorList>
    </citation>
    <scope>NUCLEOTIDE SEQUENCE</scope>
</reference>
<keyword evidence="2" id="KW-1133">Transmembrane helix</keyword>
<dbReference type="InterPro" id="IPR057697">
    <property type="entry name" value="DUF7937"/>
</dbReference>
<feature type="compositionally biased region" description="Low complexity" evidence="1">
    <location>
        <begin position="526"/>
        <end position="563"/>
    </location>
</feature>
<feature type="transmembrane region" description="Helical" evidence="2">
    <location>
        <begin position="228"/>
        <end position="245"/>
    </location>
</feature>
<organism evidence="4">
    <name type="scientific">freshwater metagenome</name>
    <dbReference type="NCBI Taxonomy" id="449393"/>
    <lineage>
        <taxon>unclassified sequences</taxon>
        <taxon>metagenomes</taxon>
        <taxon>ecological metagenomes</taxon>
    </lineage>
</organism>
<feature type="compositionally biased region" description="Low complexity" evidence="1">
    <location>
        <begin position="60"/>
        <end position="96"/>
    </location>
</feature>
<dbReference type="EMBL" id="CAFBMW010000006">
    <property type="protein sequence ID" value="CAB4927688.1"/>
    <property type="molecule type" value="Genomic_DNA"/>
</dbReference>
<feature type="region of interest" description="Disordered" evidence="1">
    <location>
        <begin position="1"/>
        <end position="110"/>
    </location>
</feature>
<feature type="transmembrane region" description="Helical" evidence="2">
    <location>
        <begin position="300"/>
        <end position="321"/>
    </location>
</feature>
<evidence type="ECO:0000256" key="1">
    <source>
        <dbReference type="SAM" id="MobiDB-lite"/>
    </source>
</evidence>
<feature type="transmembrane region" description="Helical" evidence="2">
    <location>
        <begin position="266"/>
        <end position="288"/>
    </location>
</feature>
<feature type="compositionally biased region" description="Pro residues" evidence="1">
    <location>
        <begin position="100"/>
        <end position="110"/>
    </location>
</feature>
<accession>A0A6J7I9F9</accession>
<feature type="transmembrane region" description="Helical" evidence="2">
    <location>
        <begin position="428"/>
        <end position="450"/>
    </location>
</feature>
<evidence type="ECO:0000313" key="4">
    <source>
        <dbReference type="EMBL" id="CAB4927688.1"/>
    </source>
</evidence>
<feature type="transmembrane region" description="Helical" evidence="2">
    <location>
        <begin position="186"/>
        <end position="208"/>
    </location>
</feature>
<keyword evidence="2" id="KW-0812">Transmembrane</keyword>
<feature type="transmembrane region" description="Helical" evidence="2">
    <location>
        <begin position="154"/>
        <end position="174"/>
    </location>
</feature>
<feature type="region of interest" description="Disordered" evidence="1">
    <location>
        <begin position="526"/>
        <end position="570"/>
    </location>
</feature>
<feature type="transmembrane region" description="Helical" evidence="2">
    <location>
        <begin position="500"/>
        <end position="519"/>
    </location>
</feature>
<feature type="transmembrane region" description="Helical" evidence="2">
    <location>
        <begin position="394"/>
        <end position="422"/>
    </location>
</feature>
<feature type="compositionally biased region" description="Basic and acidic residues" evidence="1">
    <location>
        <begin position="1"/>
        <end position="17"/>
    </location>
</feature>